<feature type="region of interest" description="Disordered" evidence="1">
    <location>
        <begin position="107"/>
        <end position="175"/>
    </location>
</feature>
<sequence length="308" mass="32910">ETQCRSQPVPDCVCQALRGRCPLPATDRDVAADCLQHPVRAWAVADVRDRVLRLRDPTDQRRLRQPCRTRNRLAGRRASARGGAIPPGAGRQCPLDESRLSAFLWGPLRPGGRARRDGGDHGGPERGLRRSRDALLDDQDRDRDRAHGRTGRGPGRIRRTHVSEHRRWAGYRRSDRPRNGLVDHLGLAPVAADGSAGSVGDRAVTQIRAKLPGSASLVSAGSGADSRADGVGGTGAAGLLRLRRVVFGCLRRVRCGPGLCLLPVHCRDGDADRRRLQWHVAGWAAALGGGAGTGAPGAVGGRHGGRVL</sequence>
<feature type="compositionally biased region" description="Basic and acidic residues" evidence="1">
    <location>
        <begin position="161"/>
        <end position="175"/>
    </location>
</feature>
<proteinExistence type="predicted"/>
<gene>
    <name evidence="2" type="ORF">AVDCRST_MAG87-3883</name>
</gene>
<evidence type="ECO:0000313" key="2">
    <source>
        <dbReference type="EMBL" id="CAA9585440.1"/>
    </source>
</evidence>
<feature type="compositionally biased region" description="Basic residues" evidence="1">
    <location>
        <begin position="69"/>
        <end position="79"/>
    </location>
</feature>
<protein>
    <submittedName>
        <fullName evidence="2">Uncharacterized protein</fullName>
    </submittedName>
</protein>
<feature type="non-terminal residue" evidence="2">
    <location>
        <position position="308"/>
    </location>
</feature>
<feature type="non-terminal residue" evidence="2">
    <location>
        <position position="1"/>
    </location>
</feature>
<feature type="compositionally biased region" description="Basic and acidic residues" evidence="1">
    <location>
        <begin position="114"/>
        <end position="147"/>
    </location>
</feature>
<feature type="compositionally biased region" description="Low complexity" evidence="1">
    <location>
        <begin position="80"/>
        <end position="91"/>
    </location>
</feature>
<name>A0A6J4VQW0_9BACT</name>
<dbReference type="EMBL" id="CADCWJ010000852">
    <property type="protein sequence ID" value="CAA9585440.1"/>
    <property type="molecule type" value="Genomic_DNA"/>
</dbReference>
<reference evidence="2" key="1">
    <citation type="submission" date="2020-02" db="EMBL/GenBank/DDBJ databases">
        <authorList>
            <person name="Meier V. D."/>
        </authorList>
    </citation>
    <scope>NUCLEOTIDE SEQUENCE</scope>
    <source>
        <strain evidence="2">AVDCRST_MAG87</strain>
    </source>
</reference>
<organism evidence="2">
    <name type="scientific">uncultured Thermomicrobiales bacterium</name>
    <dbReference type="NCBI Taxonomy" id="1645740"/>
    <lineage>
        <taxon>Bacteria</taxon>
        <taxon>Pseudomonadati</taxon>
        <taxon>Thermomicrobiota</taxon>
        <taxon>Thermomicrobia</taxon>
        <taxon>Thermomicrobiales</taxon>
        <taxon>environmental samples</taxon>
    </lineage>
</organism>
<feature type="compositionally biased region" description="Basic residues" evidence="1">
    <location>
        <begin position="148"/>
        <end position="160"/>
    </location>
</feature>
<evidence type="ECO:0000256" key="1">
    <source>
        <dbReference type="SAM" id="MobiDB-lite"/>
    </source>
</evidence>
<accession>A0A6J4VQW0</accession>
<dbReference type="AlphaFoldDB" id="A0A6J4VQW0"/>
<feature type="region of interest" description="Disordered" evidence="1">
    <location>
        <begin position="69"/>
        <end position="94"/>
    </location>
</feature>